<reference evidence="2 3" key="1">
    <citation type="journal article" date="2019" name="Int. J. Syst. Evol. Microbiol.">
        <title>The Global Catalogue of Microorganisms (GCM) 10K type strain sequencing project: providing services to taxonomists for standard genome sequencing and annotation.</title>
        <authorList>
            <consortium name="The Broad Institute Genomics Platform"/>
            <consortium name="The Broad Institute Genome Sequencing Center for Infectious Disease"/>
            <person name="Wu L."/>
            <person name="Ma J."/>
        </authorList>
    </citation>
    <scope>NUCLEOTIDE SEQUENCE [LARGE SCALE GENOMIC DNA]</scope>
    <source>
        <strain evidence="2 3">JCM 13581</strain>
    </source>
</reference>
<name>A0ABN2NYM4_9ACTN</name>
<gene>
    <name evidence="2" type="ORF">GCM10009716_13890</name>
</gene>
<sequence>MDLRDSKSRLILIIIGLGAALVIAVASCGGSGGDNDGADNSTSGAETPEDDGKANDGSGADDRTAPAEGDESPILAEISDGGTVSLTVNSAVREEGGFLTVAGTLTNQSSENFFDRRWRGEENELANNGFSMAGAAVTDKIEGKRHLILRDTSGRCLCTQFGSDGIDPGETVSWFAQFPAPAESTSEVDFQVADLPPATIDISQR</sequence>
<accession>A0ABN2NYM4</accession>
<feature type="region of interest" description="Disordered" evidence="1">
    <location>
        <begin position="33"/>
        <end position="75"/>
    </location>
</feature>
<evidence type="ECO:0000256" key="1">
    <source>
        <dbReference type="SAM" id="MobiDB-lite"/>
    </source>
</evidence>
<feature type="compositionally biased region" description="Basic and acidic residues" evidence="1">
    <location>
        <begin position="50"/>
        <end position="65"/>
    </location>
</feature>
<dbReference type="EMBL" id="BAAAMJ010000010">
    <property type="protein sequence ID" value="GAA1905174.1"/>
    <property type="molecule type" value="Genomic_DNA"/>
</dbReference>
<dbReference type="RefSeq" id="WP_344259626.1">
    <property type="nucleotide sequence ID" value="NZ_BAAAMJ010000010.1"/>
</dbReference>
<keyword evidence="3" id="KW-1185">Reference proteome</keyword>
<evidence type="ECO:0008006" key="4">
    <source>
        <dbReference type="Google" id="ProtNLM"/>
    </source>
</evidence>
<dbReference type="Proteomes" id="UP001501303">
    <property type="component" value="Unassembled WGS sequence"/>
</dbReference>
<proteinExistence type="predicted"/>
<comment type="caution">
    <text evidence="2">The sequence shown here is derived from an EMBL/GenBank/DDBJ whole genome shotgun (WGS) entry which is preliminary data.</text>
</comment>
<organism evidence="2 3">
    <name type="scientific">Streptomyces sodiiphilus</name>
    <dbReference type="NCBI Taxonomy" id="226217"/>
    <lineage>
        <taxon>Bacteria</taxon>
        <taxon>Bacillati</taxon>
        <taxon>Actinomycetota</taxon>
        <taxon>Actinomycetes</taxon>
        <taxon>Kitasatosporales</taxon>
        <taxon>Streptomycetaceae</taxon>
        <taxon>Streptomyces</taxon>
    </lineage>
</organism>
<protein>
    <recommendedName>
        <fullName evidence="4">DUF4352 domain-containing protein</fullName>
    </recommendedName>
</protein>
<evidence type="ECO:0000313" key="2">
    <source>
        <dbReference type="EMBL" id="GAA1905174.1"/>
    </source>
</evidence>
<dbReference type="PROSITE" id="PS51257">
    <property type="entry name" value="PROKAR_LIPOPROTEIN"/>
    <property type="match status" value="1"/>
</dbReference>
<evidence type="ECO:0000313" key="3">
    <source>
        <dbReference type="Proteomes" id="UP001501303"/>
    </source>
</evidence>